<dbReference type="Gene3D" id="3.40.50.2000">
    <property type="entry name" value="Glycogen Phosphorylase B"/>
    <property type="match status" value="1"/>
</dbReference>
<dbReference type="EMBL" id="FXWG01000002">
    <property type="protein sequence ID" value="SMQ69459.1"/>
    <property type="molecule type" value="Genomic_DNA"/>
</dbReference>
<evidence type="ECO:0000313" key="2">
    <source>
        <dbReference type="Proteomes" id="UP000194420"/>
    </source>
</evidence>
<proteinExistence type="predicted"/>
<reference evidence="2" key="1">
    <citation type="submission" date="2017-04" db="EMBL/GenBank/DDBJ databases">
        <authorList>
            <person name="Varghese N."/>
            <person name="Submissions S."/>
        </authorList>
    </citation>
    <scope>NUCLEOTIDE SEQUENCE [LARGE SCALE GENOMIC DNA]</scope>
</reference>
<name>A0A1Y6F4L5_9SPHN</name>
<dbReference type="AlphaFoldDB" id="A0A1Y6F4L5"/>
<accession>A0A1Y6F4L5</accession>
<sequence>MARVLLAASGGGHLDQLALIIGGESARDVLLATTDVEHGRARGFHGVAGLPDCNLRETVRAARCCLAAHALVRRERPEVVISTGAAPGFFCILWGRIYGARTLWIDSIANAEELSLSGRLASRIADRCLTQWQHLADGERVHFAGAVL</sequence>
<dbReference type="RefSeq" id="WP_086437533.1">
    <property type="nucleotide sequence ID" value="NZ_FXWG01000002.1"/>
</dbReference>
<organism evidence="1 2">
    <name type="scientific">Altererythrobacter xiamenensis</name>
    <dbReference type="NCBI Taxonomy" id="1316679"/>
    <lineage>
        <taxon>Bacteria</taxon>
        <taxon>Pseudomonadati</taxon>
        <taxon>Pseudomonadota</taxon>
        <taxon>Alphaproteobacteria</taxon>
        <taxon>Sphingomonadales</taxon>
        <taxon>Erythrobacteraceae</taxon>
        <taxon>Altererythrobacter</taxon>
    </lineage>
</organism>
<dbReference type="GO" id="GO:0006488">
    <property type="term" value="P:dolichol-linked oligosaccharide biosynthetic process"/>
    <property type="evidence" value="ECO:0007669"/>
    <property type="project" value="InterPro"/>
</dbReference>
<dbReference type="OrthoDB" id="555447at2"/>
<dbReference type="InterPro" id="IPR013969">
    <property type="entry name" value="Oligosacch_biosynth_Alg14"/>
</dbReference>
<protein>
    <submittedName>
        <fullName evidence="1">Oligosaccharide biosynthesis protein Alg14 like</fullName>
    </submittedName>
</protein>
<gene>
    <name evidence="1" type="ORF">SAMN06297468_1647</name>
</gene>
<evidence type="ECO:0000313" key="1">
    <source>
        <dbReference type="EMBL" id="SMQ69459.1"/>
    </source>
</evidence>
<keyword evidence="2" id="KW-1185">Reference proteome</keyword>
<dbReference type="Pfam" id="PF08660">
    <property type="entry name" value="Alg14"/>
    <property type="match status" value="1"/>
</dbReference>
<dbReference type="Proteomes" id="UP000194420">
    <property type="component" value="Unassembled WGS sequence"/>
</dbReference>